<name>A0A7C8LCG4_9FIRM</name>
<keyword evidence="2" id="KW-1185">Reference proteome</keyword>
<evidence type="ECO:0000313" key="2">
    <source>
        <dbReference type="Proteomes" id="UP000483018"/>
    </source>
</evidence>
<dbReference type="RefSeq" id="WP_158741391.1">
    <property type="nucleotide sequence ID" value="NZ_WSLF01000013.1"/>
</dbReference>
<comment type="caution">
    <text evidence="1">The sequence shown here is derived from an EMBL/GenBank/DDBJ whole genome shotgun (WGS) entry which is preliminary data.</text>
</comment>
<accession>A0A7C8LCG4</accession>
<dbReference type="Proteomes" id="UP000483018">
    <property type="component" value="Unassembled WGS sequence"/>
</dbReference>
<reference evidence="1 2" key="1">
    <citation type="submission" date="2019-12" db="EMBL/GenBank/DDBJ databases">
        <title>Defluviitalea raffinosedens, isolated from a biogas fermenter, genome sequencing and characterization.</title>
        <authorList>
            <person name="Rettenmaier R."/>
            <person name="Schneider M."/>
            <person name="Neuhaus K."/>
            <person name="Liebl W."/>
            <person name="Zverlov V."/>
        </authorList>
    </citation>
    <scope>NUCLEOTIDE SEQUENCE [LARGE SCALE GENOMIC DNA]</scope>
    <source>
        <strain evidence="1 2">249c-K6</strain>
    </source>
</reference>
<evidence type="ECO:0000313" key="1">
    <source>
        <dbReference type="EMBL" id="KAE9631243.1"/>
    </source>
</evidence>
<dbReference type="OrthoDB" id="1949373at2"/>
<sequence length="308" mass="36431">MCLFKVIDRIQERTPCTAVQYRIRRMLKEDVDSELFDGFYHSKWVELLKAHQYDDGGYGRFHSRNSKIKQKFPTTECAVDSMKMLDLQRGNLLVDKLCGYMEEVLKGGIEWPDGFEKNKWYRSAQPLFVASKLSIFGSKCKEFFSIFNCWHTILKETFADGEYNRERANKTAKELLGCDIEGSYIGLNSIYLIEFFANMQAEIDDALKQNYLKWLHYSGEKIGYTRVILNQGFNNNFSELYKVYFLLSKFPCFKTEFEKELSILIDKRDQEGFWNFGKNFLCQKLSDDWRSQEKMKIDQTIMILLLYL</sequence>
<gene>
    <name evidence="1" type="ORF">GND95_12000</name>
</gene>
<proteinExistence type="predicted"/>
<dbReference type="AlphaFoldDB" id="A0A7C8LCG4"/>
<protein>
    <submittedName>
        <fullName evidence="1">Uncharacterized protein</fullName>
    </submittedName>
</protein>
<dbReference type="EMBL" id="WSLF01000013">
    <property type="protein sequence ID" value="KAE9631243.1"/>
    <property type="molecule type" value="Genomic_DNA"/>
</dbReference>
<organism evidence="1 2">
    <name type="scientific">Defluviitalea raffinosedens</name>
    <dbReference type="NCBI Taxonomy" id="1450156"/>
    <lineage>
        <taxon>Bacteria</taxon>
        <taxon>Bacillati</taxon>
        <taxon>Bacillota</taxon>
        <taxon>Clostridia</taxon>
        <taxon>Lachnospirales</taxon>
        <taxon>Defluviitaleaceae</taxon>
        <taxon>Defluviitalea</taxon>
    </lineage>
</organism>